<dbReference type="EMBL" id="CABVLZ010000004">
    <property type="protein sequence ID" value="VVU95201.1"/>
    <property type="molecule type" value="Genomic_DNA"/>
</dbReference>
<dbReference type="AlphaFoldDB" id="A0A5E8CIZ0"/>
<organism evidence="1">
    <name type="scientific">seawater metagenome</name>
    <dbReference type="NCBI Taxonomy" id="1561972"/>
    <lineage>
        <taxon>unclassified sequences</taxon>
        <taxon>metagenomes</taxon>
        <taxon>ecological metagenomes</taxon>
    </lineage>
</organism>
<reference evidence="1" key="1">
    <citation type="submission" date="2019-09" db="EMBL/GenBank/DDBJ databases">
        <authorList>
            <person name="Needham M D."/>
        </authorList>
    </citation>
    <scope>NUCLEOTIDE SEQUENCE</scope>
</reference>
<proteinExistence type="predicted"/>
<protein>
    <submittedName>
        <fullName evidence="1">Uncharacterized protein</fullName>
    </submittedName>
</protein>
<gene>
    <name evidence="1" type="ORF">CPAV1605_926</name>
</gene>
<evidence type="ECO:0000313" key="1">
    <source>
        <dbReference type="EMBL" id="VVU95201.1"/>
    </source>
</evidence>
<accession>A0A5E8CIZ0</accession>
<sequence length="88" mass="10172">MTTIAPKQNNNLSEFERLGNIFDSQMSAMYRNTQMNQFYAKEKNRHNSNINRQNTNINWSTSYNTPPQMSNLPQISVPRCSSLGVIPF</sequence>
<name>A0A5E8CIZ0_9ZZZZ</name>